<gene>
    <name evidence="5" type="ORF">GCM10025875_23410</name>
</gene>
<keyword evidence="3" id="KW-1133">Transmembrane helix</keyword>
<dbReference type="RefSeq" id="WP_348525644.1">
    <property type="nucleotide sequence ID" value="NZ_BSUM01000001.1"/>
</dbReference>
<proteinExistence type="inferred from homology"/>
<organism evidence="5 6">
    <name type="scientific">Litorihabitans aurantiacus</name>
    <dbReference type="NCBI Taxonomy" id="1930061"/>
    <lineage>
        <taxon>Bacteria</taxon>
        <taxon>Bacillati</taxon>
        <taxon>Actinomycetota</taxon>
        <taxon>Actinomycetes</taxon>
        <taxon>Micrococcales</taxon>
        <taxon>Beutenbergiaceae</taxon>
        <taxon>Litorihabitans</taxon>
    </lineage>
</organism>
<dbReference type="AlphaFoldDB" id="A0AA38CTS9"/>
<evidence type="ECO:0000313" key="5">
    <source>
        <dbReference type="EMBL" id="GMA32349.1"/>
    </source>
</evidence>
<sequence length="225" mass="22080">MLRVALRGIRAHLVRFVLSLLAVALGVAFVAGTFALRSMMASTFDGIVEASTPADAYVRGAGDGADGGGADDSDGAPAAPPGAGGPFGATRASVPVALTDTIAAADGVTAVIPQVQGSVVLVGADGTAVATGQAPSIALVYSPDDPSLTLVAGEAPVGENQIALEAGALAASGLAIGERTTVVLGGEIREVTVTGEVGYDATFAGGRSCCCRRTSRSPRSRPTGS</sequence>
<name>A0AA38CTS9_9MICO</name>
<protein>
    <recommendedName>
        <fullName evidence="4">MacB-like periplasmic core domain-containing protein</fullName>
    </recommendedName>
</protein>
<dbReference type="Proteomes" id="UP001157161">
    <property type="component" value="Unassembled WGS sequence"/>
</dbReference>
<evidence type="ECO:0000256" key="2">
    <source>
        <dbReference type="SAM" id="MobiDB-lite"/>
    </source>
</evidence>
<dbReference type="EMBL" id="BSUM01000001">
    <property type="protein sequence ID" value="GMA32349.1"/>
    <property type="molecule type" value="Genomic_DNA"/>
</dbReference>
<evidence type="ECO:0000313" key="6">
    <source>
        <dbReference type="Proteomes" id="UP001157161"/>
    </source>
</evidence>
<keyword evidence="3" id="KW-0812">Transmembrane</keyword>
<feature type="domain" description="MacB-like periplasmic core" evidence="4">
    <location>
        <begin position="17"/>
        <end position="197"/>
    </location>
</feature>
<evidence type="ECO:0000256" key="3">
    <source>
        <dbReference type="SAM" id="Phobius"/>
    </source>
</evidence>
<evidence type="ECO:0000256" key="1">
    <source>
        <dbReference type="ARBA" id="ARBA00038076"/>
    </source>
</evidence>
<accession>A0AA38CTS9</accession>
<keyword evidence="3" id="KW-0472">Membrane</keyword>
<evidence type="ECO:0000259" key="4">
    <source>
        <dbReference type="Pfam" id="PF12704"/>
    </source>
</evidence>
<dbReference type="InterPro" id="IPR025857">
    <property type="entry name" value="MacB_PCD"/>
</dbReference>
<feature type="region of interest" description="Disordered" evidence="2">
    <location>
        <begin position="59"/>
        <end position="85"/>
    </location>
</feature>
<reference evidence="5" key="1">
    <citation type="journal article" date="2014" name="Int. J. Syst. Evol. Microbiol.">
        <title>Complete genome sequence of Corynebacterium casei LMG S-19264T (=DSM 44701T), isolated from a smear-ripened cheese.</title>
        <authorList>
            <consortium name="US DOE Joint Genome Institute (JGI-PGF)"/>
            <person name="Walter F."/>
            <person name="Albersmeier A."/>
            <person name="Kalinowski J."/>
            <person name="Ruckert C."/>
        </authorList>
    </citation>
    <scope>NUCLEOTIDE SEQUENCE</scope>
    <source>
        <strain evidence="5">NBRC 112290</strain>
    </source>
</reference>
<keyword evidence="6" id="KW-1185">Reference proteome</keyword>
<dbReference type="Pfam" id="PF12704">
    <property type="entry name" value="MacB_PCD"/>
    <property type="match status" value="1"/>
</dbReference>
<comment type="caution">
    <text evidence="5">The sequence shown here is derived from an EMBL/GenBank/DDBJ whole genome shotgun (WGS) entry which is preliminary data.</text>
</comment>
<reference evidence="5" key="2">
    <citation type="submission" date="2023-02" db="EMBL/GenBank/DDBJ databases">
        <authorList>
            <person name="Sun Q."/>
            <person name="Mori K."/>
        </authorList>
    </citation>
    <scope>NUCLEOTIDE SEQUENCE</scope>
    <source>
        <strain evidence="5">NBRC 112290</strain>
    </source>
</reference>
<feature type="transmembrane region" description="Helical" evidence="3">
    <location>
        <begin position="12"/>
        <end position="36"/>
    </location>
</feature>
<comment type="similarity">
    <text evidence="1">Belongs to the ABC-4 integral membrane protein family.</text>
</comment>